<organism evidence="2 3">
    <name type="scientific">Piscinibacter aquaticus</name>
    <dbReference type="NCBI Taxonomy" id="392597"/>
    <lineage>
        <taxon>Bacteria</taxon>
        <taxon>Pseudomonadati</taxon>
        <taxon>Pseudomonadota</taxon>
        <taxon>Betaproteobacteria</taxon>
        <taxon>Burkholderiales</taxon>
        <taxon>Sphaerotilaceae</taxon>
        <taxon>Piscinibacter</taxon>
    </lineage>
</organism>
<proteinExistence type="predicted"/>
<dbReference type="InterPro" id="IPR058548">
    <property type="entry name" value="MlaB-like_STAS"/>
</dbReference>
<dbReference type="InterPro" id="IPR036513">
    <property type="entry name" value="STAS_dom_sf"/>
</dbReference>
<name>A0A5C6U4X5_9BURK</name>
<keyword evidence="3" id="KW-1185">Reference proteome</keyword>
<evidence type="ECO:0000313" key="2">
    <source>
        <dbReference type="EMBL" id="TXC66846.1"/>
    </source>
</evidence>
<comment type="caution">
    <text evidence="2">The sequence shown here is derived from an EMBL/GenBank/DDBJ whole genome shotgun (WGS) entry which is preliminary data.</text>
</comment>
<feature type="domain" description="STAS" evidence="1">
    <location>
        <begin position="1"/>
        <end position="95"/>
    </location>
</feature>
<dbReference type="Proteomes" id="UP000321832">
    <property type="component" value="Unassembled WGS sequence"/>
</dbReference>
<reference evidence="2 3" key="1">
    <citation type="submission" date="2019-08" db="EMBL/GenBank/DDBJ databases">
        <authorList>
            <person name="Khan S.A."/>
            <person name="Jeon C.O."/>
            <person name="Jeong S.E."/>
        </authorList>
    </citation>
    <scope>NUCLEOTIDE SEQUENCE [LARGE SCALE GENOMIC DNA]</scope>
    <source>
        <strain evidence="3">IMCC1728</strain>
    </source>
</reference>
<evidence type="ECO:0000259" key="1">
    <source>
        <dbReference type="PROSITE" id="PS50801"/>
    </source>
</evidence>
<dbReference type="AlphaFoldDB" id="A0A5C6U4X5"/>
<dbReference type="PROSITE" id="PS50801">
    <property type="entry name" value="STAS"/>
    <property type="match status" value="1"/>
</dbReference>
<dbReference type="SUPFAM" id="SSF52091">
    <property type="entry name" value="SpoIIaa-like"/>
    <property type="match status" value="1"/>
</dbReference>
<protein>
    <submittedName>
        <fullName evidence="2">STAS domain-containing protein</fullName>
    </submittedName>
</protein>
<sequence length="95" mass="10215">MLLLPATITMRESRDALRMLSQALQAEKEGEVIVDASPLQQFDTSALAVLLECRRLAQAFGRPFSVRHAPAKLAALATLYGVDELLITPPAPASA</sequence>
<accession>A0A5C6U4X5</accession>
<dbReference type="EMBL" id="VOPW01000001">
    <property type="protein sequence ID" value="TXC66846.1"/>
    <property type="molecule type" value="Genomic_DNA"/>
</dbReference>
<gene>
    <name evidence="2" type="ORF">FSC37_16715</name>
</gene>
<dbReference type="Pfam" id="PF13466">
    <property type="entry name" value="STAS_2"/>
    <property type="match status" value="1"/>
</dbReference>
<dbReference type="InterPro" id="IPR002645">
    <property type="entry name" value="STAS_dom"/>
</dbReference>
<evidence type="ECO:0000313" key="3">
    <source>
        <dbReference type="Proteomes" id="UP000321832"/>
    </source>
</evidence>
<dbReference type="Gene3D" id="3.30.750.24">
    <property type="entry name" value="STAS domain"/>
    <property type="match status" value="1"/>
</dbReference>